<dbReference type="AlphaFoldDB" id="A0A7W2LZ70"/>
<reference evidence="1 2" key="1">
    <citation type="submission" date="2020-07" db="EMBL/GenBank/DDBJ databases">
        <title>Diversity of carbapenemase encoding genes among Pseudomonas putida group clinical isolates in a tertiary Brazilian hospital.</title>
        <authorList>
            <person name="Alberto-Lei F."/>
            <person name="Nodari C.S."/>
            <person name="Streling A.P."/>
            <person name="Paulino J.T."/>
            <person name="Bessa-Neto F.O."/>
            <person name="Cayo R."/>
            <person name="Gales A.C."/>
        </authorList>
    </citation>
    <scope>NUCLEOTIDE SEQUENCE [LARGE SCALE GENOMIC DNA]</scope>
    <source>
        <strain evidence="1 2">11213</strain>
    </source>
</reference>
<proteinExistence type="predicted"/>
<name>A0A7W2LZ70_9PSED</name>
<evidence type="ECO:0000313" key="2">
    <source>
        <dbReference type="Proteomes" id="UP000577346"/>
    </source>
</evidence>
<accession>A0A7W2LZ70</accession>
<gene>
    <name evidence="1" type="ORF">H4C15_20065</name>
</gene>
<dbReference type="EMBL" id="JACGDA010000051">
    <property type="protein sequence ID" value="MBA6149775.1"/>
    <property type="molecule type" value="Genomic_DNA"/>
</dbReference>
<comment type="caution">
    <text evidence="1">The sequence shown here is derived from an EMBL/GenBank/DDBJ whole genome shotgun (WGS) entry which is preliminary data.</text>
</comment>
<dbReference type="Proteomes" id="UP000577346">
    <property type="component" value="Unassembled WGS sequence"/>
</dbReference>
<protein>
    <submittedName>
        <fullName evidence="1">Uncharacterized protein</fullName>
    </submittedName>
</protein>
<evidence type="ECO:0000313" key="1">
    <source>
        <dbReference type="EMBL" id="MBA6149775.1"/>
    </source>
</evidence>
<organism evidence="1 2">
    <name type="scientific">Pseudomonas juntendi</name>
    <dbReference type="NCBI Taxonomy" id="2666183"/>
    <lineage>
        <taxon>Bacteria</taxon>
        <taxon>Pseudomonadati</taxon>
        <taxon>Pseudomonadota</taxon>
        <taxon>Gammaproteobacteria</taxon>
        <taxon>Pseudomonadales</taxon>
        <taxon>Pseudomonadaceae</taxon>
        <taxon>Pseudomonas</taxon>
    </lineage>
</organism>
<dbReference type="RefSeq" id="WP_182337072.1">
    <property type="nucleotide sequence ID" value="NZ_JACGDA010000051.1"/>
</dbReference>
<sequence>MQQEDWDELRDQMDSPYGRMSLQCDQFKVSLVQVIDTKARKWATEVFVDGTQKGAWFMSEVDGEPLHEEQRRFLRKTEKSLYSKAEQALHKKVFGKKSAAELAAKRLVRWETSWSNFNSLKAQLEANNTRIERLH</sequence>